<dbReference type="AlphaFoldDB" id="A0AAV1HRN3"/>
<dbReference type="InterPro" id="IPR016527">
    <property type="entry name" value="ORC4"/>
</dbReference>
<evidence type="ECO:0000313" key="8">
    <source>
        <dbReference type="EMBL" id="CAK0737306.1"/>
    </source>
</evidence>
<keyword evidence="3 6" id="KW-0235">DNA replication</keyword>
<feature type="domain" description="AAA+ ATPase" evidence="7">
    <location>
        <begin position="45"/>
        <end position="208"/>
    </location>
</feature>
<evidence type="ECO:0000256" key="6">
    <source>
        <dbReference type="PIRNR" id="PIRNR007858"/>
    </source>
</evidence>
<dbReference type="Proteomes" id="UP001314263">
    <property type="component" value="Unassembled WGS sequence"/>
</dbReference>
<dbReference type="InterPro" id="IPR027417">
    <property type="entry name" value="P-loop_NTPase"/>
</dbReference>
<dbReference type="InterPro" id="IPR041664">
    <property type="entry name" value="AAA_16"/>
</dbReference>
<evidence type="ECO:0000256" key="3">
    <source>
        <dbReference type="ARBA" id="ARBA00022705"/>
    </source>
</evidence>
<dbReference type="GO" id="GO:0005664">
    <property type="term" value="C:nuclear origin of replication recognition complex"/>
    <property type="evidence" value="ECO:0007669"/>
    <property type="project" value="TreeGrafter"/>
</dbReference>
<comment type="caution">
    <text evidence="8">The sequence shown here is derived from an EMBL/GenBank/DDBJ whole genome shotgun (WGS) entry which is preliminary data.</text>
</comment>
<dbReference type="InterPro" id="IPR032705">
    <property type="entry name" value="ORC4_C"/>
</dbReference>
<name>A0AAV1HRN3_9CHLO</name>
<dbReference type="Pfam" id="PF13191">
    <property type="entry name" value="AAA_16"/>
    <property type="match status" value="1"/>
</dbReference>
<comment type="subcellular location">
    <subcellularLocation>
        <location evidence="1 6">Nucleus</location>
    </subcellularLocation>
</comment>
<reference evidence="8 9" key="1">
    <citation type="submission" date="2023-10" db="EMBL/GenBank/DDBJ databases">
        <authorList>
            <person name="Maclean D."/>
            <person name="Macfadyen A."/>
        </authorList>
    </citation>
    <scope>NUCLEOTIDE SEQUENCE [LARGE SCALE GENOMIC DNA]</scope>
</reference>
<sequence length="441" mass="48053">MQACTIIRSRLTDLLCPGVALRPQLEAARAKLSALLCNTVEKPGANSSYLLIGARGTGKSLLVGRAVQELVQKYNTNAASPTVGIVQLNGLIHSEERVAFREIARQLCAIFQVSFSRAAAFADNLEFLLDILKTLHKGHKTVVFILDEFDMFAKPFKQTVLYNLLDALQASSVQAAVVAISARHNVMDSMEKRVRSRFSHRRDIILELAIEDFDHPESGPVALLRSFLSLPEGQCTQHRKAWNTAVQASLQDSDVWKALRLLFDKGLASPRDLLQIAQHAVIHLGSGGTLLLAQHIQAAIAAIDQAQNSVVDIIASQGILELFILVAALRLHRKGYQAVNFELLWAEYAKTRGMQHADIYSKPAAARAFQRLLDAALLAFAGARAGRAGLWEFASVVAAVAEEEVSEGLQRHGLCPPLLKSWLAKDIVQVGSSADEAMGGC</sequence>
<dbReference type="Gene3D" id="3.40.50.300">
    <property type="entry name" value="P-loop containing nucleotide triphosphate hydrolases"/>
    <property type="match status" value="1"/>
</dbReference>
<dbReference type="PIRSF" id="PIRSF007858">
    <property type="entry name" value="ORC4"/>
    <property type="match status" value="1"/>
</dbReference>
<proteinExistence type="inferred from homology"/>
<dbReference type="GO" id="GO:0006270">
    <property type="term" value="P:DNA replication initiation"/>
    <property type="evidence" value="ECO:0007669"/>
    <property type="project" value="TreeGrafter"/>
</dbReference>
<evidence type="ECO:0000256" key="1">
    <source>
        <dbReference type="ARBA" id="ARBA00004123"/>
    </source>
</evidence>
<evidence type="ECO:0000256" key="2">
    <source>
        <dbReference type="ARBA" id="ARBA00005334"/>
    </source>
</evidence>
<evidence type="ECO:0000256" key="4">
    <source>
        <dbReference type="ARBA" id="ARBA00023125"/>
    </source>
</evidence>
<dbReference type="Pfam" id="PF14629">
    <property type="entry name" value="ORC4_C"/>
    <property type="match status" value="1"/>
</dbReference>
<organism evidence="8 9">
    <name type="scientific">Coccomyxa viridis</name>
    <dbReference type="NCBI Taxonomy" id="1274662"/>
    <lineage>
        <taxon>Eukaryota</taxon>
        <taxon>Viridiplantae</taxon>
        <taxon>Chlorophyta</taxon>
        <taxon>core chlorophytes</taxon>
        <taxon>Trebouxiophyceae</taxon>
        <taxon>Trebouxiophyceae incertae sedis</taxon>
        <taxon>Coccomyxaceae</taxon>
        <taxon>Coccomyxa</taxon>
    </lineage>
</organism>
<keyword evidence="4 6" id="KW-0238">DNA-binding</keyword>
<dbReference type="SUPFAM" id="SSF52540">
    <property type="entry name" value="P-loop containing nucleoside triphosphate hydrolases"/>
    <property type="match status" value="1"/>
</dbReference>
<comment type="similarity">
    <text evidence="2 6">Belongs to the ORC4 family.</text>
</comment>
<dbReference type="GO" id="GO:0003688">
    <property type="term" value="F:DNA replication origin binding"/>
    <property type="evidence" value="ECO:0007669"/>
    <property type="project" value="TreeGrafter"/>
</dbReference>
<dbReference type="InterPro" id="IPR003593">
    <property type="entry name" value="AAA+_ATPase"/>
</dbReference>
<dbReference type="EMBL" id="CAUYUE010000001">
    <property type="protein sequence ID" value="CAK0737306.1"/>
    <property type="molecule type" value="Genomic_DNA"/>
</dbReference>
<gene>
    <name evidence="8" type="ORF">CVIRNUC_000890</name>
</gene>
<dbReference type="PANTHER" id="PTHR12087">
    <property type="entry name" value="ORIGIN RECOGNITION COMPLEX SUBUNIT 4"/>
    <property type="match status" value="1"/>
</dbReference>
<accession>A0AAV1HRN3</accession>
<dbReference type="PANTHER" id="PTHR12087:SF0">
    <property type="entry name" value="ORIGIN RECOGNITION COMPLEX SUBUNIT 4"/>
    <property type="match status" value="1"/>
</dbReference>
<evidence type="ECO:0000313" key="9">
    <source>
        <dbReference type="Proteomes" id="UP001314263"/>
    </source>
</evidence>
<evidence type="ECO:0000256" key="5">
    <source>
        <dbReference type="ARBA" id="ARBA00023242"/>
    </source>
</evidence>
<evidence type="ECO:0000259" key="7">
    <source>
        <dbReference type="SMART" id="SM00382"/>
    </source>
</evidence>
<protein>
    <recommendedName>
        <fullName evidence="6">Origin of replication complex subunit 4</fullName>
    </recommendedName>
</protein>
<keyword evidence="9" id="KW-1185">Reference proteome</keyword>
<keyword evidence="5 6" id="KW-0539">Nucleus</keyword>
<comment type="function">
    <text evidence="6">Component of the origin recognition complex (ORC) that binds origins of replication.</text>
</comment>
<dbReference type="SMART" id="SM00382">
    <property type="entry name" value="AAA"/>
    <property type="match status" value="1"/>
</dbReference>